<accession>A0ABR1R9P9</accession>
<comment type="caution">
    <text evidence="1">The sequence shown here is derived from an EMBL/GenBank/DDBJ whole genome shotgun (WGS) entry which is preliminary data.</text>
</comment>
<name>A0ABR1R9P9_9PEZI</name>
<sequence>MGLSRPPRKYHDQFHSWNQIAVPIVNNQTINESSMTPGMFNELPAELLAAIVQDLPLDALRHLSAANSRLRQFLIPALFSTIRISDRPADEDAVTKVSAKYGRHVRGVHLIVDLEALALPLRAEEEEESMEGDGYRASFGMPGWSRKFLTGQTLPTVSSVTIQFALAAGRSNPVRHLDAAIEGSDTWRLRLDDMW</sequence>
<gene>
    <name evidence="1" type="ORF">PG991_012264</name>
</gene>
<dbReference type="Proteomes" id="UP001396898">
    <property type="component" value="Unassembled WGS sequence"/>
</dbReference>
<protein>
    <recommendedName>
        <fullName evidence="3">F-box domain-containing protein</fullName>
    </recommendedName>
</protein>
<evidence type="ECO:0008006" key="3">
    <source>
        <dbReference type="Google" id="ProtNLM"/>
    </source>
</evidence>
<keyword evidence="2" id="KW-1185">Reference proteome</keyword>
<evidence type="ECO:0000313" key="2">
    <source>
        <dbReference type="Proteomes" id="UP001396898"/>
    </source>
</evidence>
<evidence type="ECO:0000313" key="1">
    <source>
        <dbReference type="EMBL" id="KAK8005967.1"/>
    </source>
</evidence>
<proteinExistence type="predicted"/>
<reference evidence="1 2" key="1">
    <citation type="submission" date="2023-01" db="EMBL/GenBank/DDBJ databases">
        <title>Analysis of 21 Apiospora genomes using comparative genomics revels a genus with tremendous synthesis potential of carbohydrate active enzymes and secondary metabolites.</title>
        <authorList>
            <person name="Sorensen T."/>
        </authorList>
    </citation>
    <scope>NUCLEOTIDE SEQUENCE [LARGE SCALE GENOMIC DNA]</scope>
    <source>
        <strain evidence="1 2">CBS 20057</strain>
    </source>
</reference>
<dbReference type="EMBL" id="JAQQWI010000017">
    <property type="protein sequence ID" value="KAK8005967.1"/>
    <property type="molecule type" value="Genomic_DNA"/>
</dbReference>
<organism evidence="1 2">
    <name type="scientific">Apiospora marii</name>
    <dbReference type="NCBI Taxonomy" id="335849"/>
    <lineage>
        <taxon>Eukaryota</taxon>
        <taxon>Fungi</taxon>
        <taxon>Dikarya</taxon>
        <taxon>Ascomycota</taxon>
        <taxon>Pezizomycotina</taxon>
        <taxon>Sordariomycetes</taxon>
        <taxon>Xylariomycetidae</taxon>
        <taxon>Amphisphaeriales</taxon>
        <taxon>Apiosporaceae</taxon>
        <taxon>Apiospora</taxon>
    </lineage>
</organism>